<evidence type="ECO:0000313" key="2">
    <source>
        <dbReference type="EMBL" id="SJN17841.1"/>
    </source>
</evidence>
<accession>A0A1R4IDA7</accession>
<evidence type="ECO:0000313" key="3">
    <source>
        <dbReference type="Proteomes" id="UP000196320"/>
    </source>
</evidence>
<organism evidence="2 3">
    <name type="scientific">Microbacterium esteraromaticum</name>
    <dbReference type="NCBI Taxonomy" id="57043"/>
    <lineage>
        <taxon>Bacteria</taxon>
        <taxon>Bacillati</taxon>
        <taxon>Actinomycetota</taxon>
        <taxon>Actinomycetes</taxon>
        <taxon>Micrococcales</taxon>
        <taxon>Microbacteriaceae</taxon>
        <taxon>Microbacterium</taxon>
    </lineage>
</organism>
<reference evidence="2 3" key="1">
    <citation type="submission" date="2017-02" db="EMBL/GenBank/DDBJ databases">
        <authorList>
            <person name="Peterson S.W."/>
        </authorList>
    </citation>
    <scope>NUCLEOTIDE SEQUENCE [LARGE SCALE GENOMIC DNA]</scope>
    <source>
        <strain evidence="2 3">B Mb 05.01</strain>
    </source>
</reference>
<feature type="region of interest" description="Disordered" evidence="1">
    <location>
        <begin position="69"/>
        <end position="91"/>
    </location>
</feature>
<proteinExistence type="predicted"/>
<gene>
    <name evidence="2" type="ORF">FM104_01525</name>
</gene>
<protein>
    <submittedName>
        <fullName evidence="2">Uncharacterized protein</fullName>
    </submittedName>
</protein>
<keyword evidence="3" id="KW-1185">Reference proteome</keyword>
<feature type="compositionally biased region" description="Basic and acidic residues" evidence="1">
    <location>
        <begin position="75"/>
        <end position="85"/>
    </location>
</feature>
<evidence type="ECO:0000256" key="1">
    <source>
        <dbReference type="SAM" id="MobiDB-lite"/>
    </source>
</evidence>
<dbReference type="AlphaFoldDB" id="A0A1R4IDA7"/>
<dbReference type="EMBL" id="FUKO01000006">
    <property type="protein sequence ID" value="SJN17841.1"/>
    <property type="molecule type" value="Genomic_DNA"/>
</dbReference>
<dbReference type="Proteomes" id="UP000196320">
    <property type="component" value="Unassembled WGS sequence"/>
</dbReference>
<sequence length="107" mass="11933">MFQQCECQCLRAARSADSPITPSARQATTCAVAGAIARPHPGQVYSLTALLPVTGCTVHSWPRRVSVRFHPASRRSKESPSGDRSGRRRCERGIPLVYHQWLRFQKS</sequence>
<name>A0A1R4IDA7_9MICO</name>